<name>A0A9W6HPG9_9MICO</name>
<comment type="caution">
    <text evidence="2">The sequence shown here is derived from an EMBL/GenBank/DDBJ whole genome shotgun (WGS) entry which is preliminary data.</text>
</comment>
<feature type="chain" id="PRO_5040917743" evidence="1">
    <location>
        <begin position="21"/>
        <end position="435"/>
    </location>
</feature>
<dbReference type="RefSeq" id="WP_204938223.1">
    <property type="nucleotide sequence ID" value="NZ_BAAAUM010000001.1"/>
</dbReference>
<dbReference type="EMBL" id="BSET01000001">
    <property type="protein sequence ID" value="GLK00507.1"/>
    <property type="molecule type" value="Genomic_DNA"/>
</dbReference>
<accession>A0A9W6HPG9</accession>
<dbReference type="AlphaFoldDB" id="A0A9W6HPG9"/>
<reference evidence="2" key="2">
    <citation type="submission" date="2023-01" db="EMBL/GenBank/DDBJ databases">
        <authorList>
            <person name="Sun Q."/>
            <person name="Evtushenko L."/>
        </authorList>
    </citation>
    <scope>NUCLEOTIDE SEQUENCE</scope>
    <source>
        <strain evidence="2">VKM Ac-1958</strain>
    </source>
</reference>
<sequence length="435" mass="46854">MSRRQTLKRSLGLFAAIAVAGATVGCGTQLREPEAGGEAATITYWSAWNEGEAQQKIFETVREAFTAETGIEIEVEYLGRQVTTTLVNALGTGTGPDLFDAGSRNLRDYEQRGFLADMSDLMKTTIPGEDNTVEESFSAAVLSAASGEKGVGILPTYVNSNAIWFNAAAHPEIDKNPPETWEEFIAVLDAEKAAGRVPLGADGTVPGYNVFWFYQFMMQTSGPGSLRALAEDAANWDASEVLQSAQMVQQIVDGGYLQADYMGTKYPDAQNRWAQNEYSFILGGSYLEGETRAQQASGFTARTILFPTVDGNERTMEATASGLAANADSKNLDAVKQFLAFAAKKEYQELYSTEAGFIAARQDVTPPETLETLVDAIADATSTTQTYDLAGALHSAWWNDVLLPLNDQLFSGAIDAEQFVALGKEQTAAHISANG</sequence>
<protein>
    <submittedName>
        <fullName evidence="2">Multiple sugar-binding protein</fullName>
    </submittedName>
</protein>
<reference evidence="2" key="1">
    <citation type="journal article" date="2014" name="Int. J. Syst. Evol. Microbiol.">
        <title>Complete genome sequence of Corynebacterium casei LMG S-19264T (=DSM 44701T), isolated from a smear-ripened cheese.</title>
        <authorList>
            <consortium name="US DOE Joint Genome Institute (JGI-PGF)"/>
            <person name="Walter F."/>
            <person name="Albersmeier A."/>
            <person name="Kalinowski J."/>
            <person name="Ruckert C."/>
        </authorList>
    </citation>
    <scope>NUCLEOTIDE SEQUENCE</scope>
    <source>
        <strain evidence="2">VKM Ac-1958</strain>
    </source>
</reference>
<dbReference type="Proteomes" id="UP001142325">
    <property type="component" value="Unassembled WGS sequence"/>
</dbReference>
<keyword evidence="3" id="KW-1185">Reference proteome</keyword>
<dbReference type="InterPro" id="IPR006059">
    <property type="entry name" value="SBP"/>
</dbReference>
<dbReference type="Gene3D" id="3.40.190.10">
    <property type="entry name" value="Periplasmic binding protein-like II"/>
    <property type="match status" value="1"/>
</dbReference>
<gene>
    <name evidence="2" type="primary">msmE</name>
    <name evidence="2" type="ORF">GCM10017596_02220</name>
</gene>
<keyword evidence="1" id="KW-0732">Signal</keyword>
<dbReference type="InterPro" id="IPR050490">
    <property type="entry name" value="Bact_solute-bd_prot1"/>
</dbReference>
<dbReference type="PANTHER" id="PTHR43649">
    <property type="entry name" value="ARABINOSE-BINDING PROTEIN-RELATED"/>
    <property type="match status" value="1"/>
</dbReference>
<organism evidence="2 3">
    <name type="scientific">Microbacterium keratanolyticum</name>
    <dbReference type="NCBI Taxonomy" id="67574"/>
    <lineage>
        <taxon>Bacteria</taxon>
        <taxon>Bacillati</taxon>
        <taxon>Actinomycetota</taxon>
        <taxon>Actinomycetes</taxon>
        <taxon>Micrococcales</taxon>
        <taxon>Microbacteriaceae</taxon>
        <taxon>Microbacterium</taxon>
    </lineage>
</organism>
<dbReference type="PANTHER" id="PTHR43649:SF12">
    <property type="entry name" value="DIACETYLCHITOBIOSE BINDING PROTEIN DASA"/>
    <property type="match status" value="1"/>
</dbReference>
<dbReference type="PROSITE" id="PS51257">
    <property type="entry name" value="PROKAR_LIPOPROTEIN"/>
    <property type="match status" value="1"/>
</dbReference>
<feature type="signal peptide" evidence="1">
    <location>
        <begin position="1"/>
        <end position="20"/>
    </location>
</feature>
<evidence type="ECO:0000256" key="1">
    <source>
        <dbReference type="SAM" id="SignalP"/>
    </source>
</evidence>
<proteinExistence type="predicted"/>
<dbReference type="SUPFAM" id="SSF53850">
    <property type="entry name" value="Periplasmic binding protein-like II"/>
    <property type="match status" value="1"/>
</dbReference>
<evidence type="ECO:0000313" key="2">
    <source>
        <dbReference type="EMBL" id="GLK00507.1"/>
    </source>
</evidence>
<dbReference type="Pfam" id="PF01547">
    <property type="entry name" value="SBP_bac_1"/>
    <property type="match status" value="1"/>
</dbReference>
<evidence type="ECO:0000313" key="3">
    <source>
        <dbReference type="Proteomes" id="UP001142325"/>
    </source>
</evidence>